<evidence type="ECO:0000256" key="2">
    <source>
        <dbReference type="ARBA" id="ARBA00022801"/>
    </source>
</evidence>
<keyword evidence="4" id="KW-0479">Metal-binding</keyword>
<feature type="active site" description="Charge relay system" evidence="4">
    <location>
        <position position="295"/>
    </location>
</feature>
<reference evidence="6 7" key="1">
    <citation type="submission" date="2021-06" db="EMBL/GenBank/DDBJ databases">
        <authorList>
            <person name="Lee D.H."/>
        </authorList>
    </citation>
    <scope>NUCLEOTIDE SEQUENCE [LARGE SCALE GENOMIC DNA]</scope>
    <source>
        <strain evidence="6 7">MMS21-HV4-11</strain>
    </source>
</reference>
<feature type="binding site" evidence="4">
    <location>
        <position position="656"/>
    </location>
    <ligand>
        <name>Ca(2+)</name>
        <dbReference type="ChEBI" id="CHEBI:29108"/>
    </ligand>
</feature>
<organism evidence="6 7">
    <name type="scientific">Reyranella humidisoli</name>
    <dbReference type="NCBI Taxonomy" id="2849149"/>
    <lineage>
        <taxon>Bacteria</taxon>
        <taxon>Pseudomonadati</taxon>
        <taxon>Pseudomonadota</taxon>
        <taxon>Alphaproteobacteria</taxon>
        <taxon>Hyphomicrobiales</taxon>
        <taxon>Reyranellaceae</taxon>
        <taxon>Reyranella</taxon>
    </lineage>
</organism>
<dbReference type="PROSITE" id="PS00138">
    <property type="entry name" value="SUBTILASE_SER"/>
    <property type="match status" value="1"/>
</dbReference>
<keyword evidence="3 4" id="KW-0720">Serine protease</keyword>
<name>A0ABS6IJQ7_9HYPH</name>
<keyword evidence="1 4" id="KW-0645">Protease</keyword>
<accession>A0ABS6IJQ7</accession>
<gene>
    <name evidence="6" type="ORF">KQ910_12945</name>
</gene>
<keyword evidence="4" id="KW-0106">Calcium</keyword>
<dbReference type="Pfam" id="PF13448">
    <property type="entry name" value="DUF4114"/>
    <property type="match status" value="1"/>
</dbReference>
<feature type="binding site" evidence="4">
    <location>
        <position position="625"/>
    </location>
    <ligand>
        <name>Ca(2+)</name>
        <dbReference type="ChEBI" id="CHEBI:29108"/>
    </ligand>
</feature>
<evidence type="ECO:0000313" key="7">
    <source>
        <dbReference type="Proteomes" id="UP000727907"/>
    </source>
</evidence>
<evidence type="ECO:0000256" key="1">
    <source>
        <dbReference type="ARBA" id="ARBA00022670"/>
    </source>
</evidence>
<comment type="cofactor">
    <cofactor evidence="4">
        <name>Ca(2+)</name>
        <dbReference type="ChEBI" id="CHEBI:29108"/>
    </cofactor>
    <text evidence="4">Binds 1 Ca(2+) ion per subunit.</text>
</comment>
<dbReference type="InterPro" id="IPR025193">
    <property type="entry name" value="DUF4114"/>
</dbReference>
<proteinExistence type="predicted"/>
<dbReference type="InterPro" id="IPR030400">
    <property type="entry name" value="Sedolisin_dom"/>
</dbReference>
<feature type="active site" description="Charge relay system" evidence="4">
    <location>
        <position position="578"/>
    </location>
</feature>
<dbReference type="EMBL" id="JAHOPB010000001">
    <property type="protein sequence ID" value="MBU8874675.1"/>
    <property type="molecule type" value="Genomic_DNA"/>
</dbReference>
<feature type="domain" description="Peptidase S53" evidence="5">
    <location>
        <begin position="213"/>
        <end position="678"/>
    </location>
</feature>
<evidence type="ECO:0000256" key="4">
    <source>
        <dbReference type="PROSITE-ProRule" id="PRU01032"/>
    </source>
</evidence>
<dbReference type="PANTHER" id="PTHR14218:SF15">
    <property type="entry name" value="TRIPEPTIDYL-PEPTIDASE 1"/>
    <property type="match status" value="1"/>
</dbReference>
<evidence type="ECO:0000259" key="5">
    <source>
        <dbReference type="PROSITE" id="PS51695"/>
    </source>
</evidence>
<comment type="caution">
    <text evidence="6">The sequence shown here is derived from an EMBL/GenBank/DDBJ whole genome shotgun (WGS) entry which is preliminary data.</text>
</comment>
<keyword evidence="7" id="KW-1185">Reference proteome</keyword>
<feature type="binding site" evidence="4">
    <location>
        <position position="658"/>
    </location>
    <ligand>
        <name>Ca(2+)</name>
        <dbReference type="ChEBI" id="CHEBI:29108"/>
    </ligand>
</feature>
<evidence type="ECO:0000313" key="6">
    <source>
        <dbReference type="EMBL" id="MBU8874675.1"/>
    </source>
</evidence>
<protein>
    <recommendedName>
        <fullName evidence="5">Peptidase S53 domain-containing protein</fullName>
    </recommendedName>
</protein>
<feature type="active site" description="Charge relay system" evidence="4">
    <location>
        <position position="291"/>
    </location>
</feature>
<sequence>MPTTYNPILNSTFIDFTGYGITDQTFTAAEAFDITNTGAFPNGAPAGINVALVLERANDPTTMLAGDWGSRQSTIDSLNATDSLWTTYGTNAGIYSAAQTYLENTLGLTVLDASNSNYVSTAESRTIWVEINTQAEWQSLFGPDSTLMYTPATGQGYELWYWEGGLSLPDELTIAGLWVDMEARPGPMDMAGGATETLLVGPQSAGNSADIPPLAPQSVARSYNFPLDGSTYQTGMIGLIEPAQGSYVSSSDPGGSTFETLLTQYLDTVGTQGTGGIFVQGACGQVEASSERSLDVGVASAINPNSDLALYNGSGRGNGANANSNSTVFTAFQAAIWATASNYADTETVGAAPVISSSDTDLQGLSPLSPFYQAYMQLFIDAALMNQTVLVANGDGGSGAMIGNGLANVVNNVTSPYNILVGGTSLSNFDQASLDPTLNGTNANFTAIYTLAMALDPGTIWMLLAGGLRHMPGTAAATDWFIETVWNEYETVAGNTFEGGNGPSGHSYNVNNAGAGGVDQSQGTPDYQVAFGLSSPSYSNLNLTGRALPDVSANAGGNLFYYVPNAGMDGVAGMGGTSAATPFWAGLITQINYVLHDQGLSNNLGYMTDLLYMASVIAPASFKDVQVGNNTSSFSYRGSDYGGMNPTGSGYEADVGYDLASGLGSPDGLFLARTISTIAHSQTFYSADVPGVSTLVPDVIDSNGAAGWTSGTAQTLLLQTTATADATVTVDTGANTTDASSAAHASYAWTSQLAQQSLQSNTDFDSALLSLFDGQTQGTLTQAIVADGVSVSVEFNGNSAVAAQAGMSASFGFADFYSDGGNSVRIAQAVAVAETANHADDANVVVRMRQVAGADLSLMLYKVDDYNGTIDGVAPDQASYASLAAAAAYSVQGGGSVIAGPGNGNYNQVEITGVDAGDLIAMQLTNVTNGDTFWAFSQANEVVGGEHVSHLWNYGANTWGWEDLHGGGDRDFNDLVVQLDFTSTAGSGLLVA</sequence>
<dbReference type="Proteomes" id="UP000727907">
    <property type="component" value="Unassembled WGS sequence"/>
</dbReference>
<evidence type="ECO:0000256" key="3">
    <source>
        <dbReference type="ARBA" id="ARBA00022825"/>
    </source>
</evidence>
<keyword evidence="2 4" id="KW-0378">Hydrolase</keyword>
<dbReference type="PROSITE" id="PS51695">
    <property type="entry name" value="SEDOLISIN"/>
    <property type="match status" value="1"/>
</dbReference>
<dbReference type="InterPro" id="IPR050819">
    <property type="entry name" value="Tripeptidyl-peptidase_I"/>
</dbReference>
<dbReference type="PANTHER" id="PTHR14218">
    <property type="entry name" value="PROTEASE S8 TRIPEPTIDYL PEPTIDASE I CLN2"/>
    <property type="match status" value="1"/>
</dbReference>
<dbReference type="InterPro" id="IPR023828">
    <property type="entry name" value="Peptidase_S8_Ser-AS"/>
</dbReference>
<feature type="binding site" evidence="4">
    <location>
        <position position="624"/>
    </location>
    <ligand>
        <name>Ca(2+)</name>
        <dbReference type="ChEBI" id="CHEBI:29108"/>
    </ligand>
</feature>
<dbReference type="RefSeq" id="WP_216960622.1">
    <property type="nucleotide sequence ID" value="NZ_JAHOPB010000001.1"/>
</dbReference>